<proteinExistence type="predicted"/>
<dbReference type="InterPro" id="IPR010982">
    <property type="entry name" value="Lambda_DNA-bd_dom_sf"/>
</dbReference>
<gene>
    <name evidence="2" type="ORF">L0M17_19805</name>
</gene>
<feature type="region of interest" description="Disordered" evidence="1">
    <location>
        <begin position="123"/>
        <end position="177"/>
    </location>
</feature>
<feature type="compositionally biased region" description="Basic and acidic residues" evidence="1">
    <location>
        <begin position="155"/>
        <end position="177"/>
    </location>
</feature>
<comment type="caution">
    <text evidence="2">The sequence shown here is derived from an EMBL/GenBank/DDBJ whole genome shotgun (WGS) entry which is preliminary data.</text>
</comment>
<sequence length="177" mass="18881">MNEPLSLRDLVEAAAAKRDASGLRLAEIAEAEGFKITVTTINAIRQGTYKSKPRPSTIRAIAWLAGVTEDVAFTAAGQPVPGPPFADELPPGVDNLPPKARRAAIEMLRALVDLNRRALESLSGGSLSGGDLSETGDDALPPSWQGLAAYSGPDGHLEREREWSERGEEPQTPSEKE</sequence>
<evidence type="ECO:0000256" key="1">
    <source>
        <dbReference type="SAM" id="MobiDB-lite"/>
    </source>
</evidence>
<reference evidence="2 3" key="1">
    <citation type="submission" date="2022-03" db="EMBL/GenBank/DDBJ databases">
        <title>Sinomonas sp. isolated from a soil.</title>
        <authorList>
            <person name="Han J."/>
            <person name="Kim D.-U."/>
        </authorList>
    </citation>
    <scope>NUCLEOTIDE SEQUENCE [LARGE SCALE GENOMIC DNA]</scope>
    <source>
        <strain evidence="2 3">5-5</strain>
    </source>
</reference>
<accession>A0ABS9U653</accession>
<protein>
    <recommendedName>
        <fullName evidence="4">HTH cro/C1-type domain-containing protein</fullName>
    </recommendedName>
</protein>
<name>A0ABS9U653_9MICC</name>
<feature type="compositionally biased region" description="Low complexity" evidence="1">
    <location>
        <begin position="123"/>
        <end position="133"/>
    </location>
</feature>
<organism evidence="2 3">
    <name type="scientific">Sinomonas terrae</name>
    <dbReference type="NCBI Taxonomy" id="2908838"/>
    <lineage>
        <taxon>Bacteria</taxon>
        <taxon>Bacillati</taxon>
        <taxon>Actinomycetota</taxon>
        <taxon>Actinomycetes</taxon>
        <taxon>Micrococcales</taxon>
        <taxon>Micrococcaceae</taxon>
        <taxon>Sinomonas</taxon>
    </lineage>
</organism>
<evidence type="ECO:0008006" key="4">
    <source>
        <dbReference type="Google" id="ProtNLM"/>
    </source>
</evidence>
<keyword evidence="3" id="KW-1185">Reference proteome</keyword>
<dbReference type="EMBL" id="JAKZBV010000001">
    <property type="protein sequence ID" value="MCH6472179.1"/>
    <property type="molecule type" value="Genomic_DNA"/>
</dbReference>
<dbReference type="Proteomes" id="UP001202922">
    <property type="component" value="Unassembled WGS sequence"/>
</dbReference>
<evidence type="ECO:0000313" key="2">
    <source>
        <dbReference type="EMBL" id="MCH6472179.1"/>
    </source>
</evidence>
<dbReference type="Gene3D" id="1.10.260.40">
    <property type="entry name" value="lambda repressor-like DNA-binding domains"/>
    <property type="match status" value="1"/>
</dbReference>
<evidence type="ECO:0000313" key="3">
    <source>
        <dbReference type="Proteomes" id="UP001202922"/>
    </source>
</evidence>
<dbReference type="RefSeq" id="WP_241056082.1">
    <property type="nucleotide sequence ID" value="NZ_JAKZBV010000001.1"/>
</dbReference>